<organism evidence="1 2">
    <name type="scientific">Pseudovirgaria hyperparasitica</name>
    <dbReference type="NCBI Taxonomy" id="470096"/>
    <lineage>
        <taxon>Eukaryota</taxon>
        <taxon>Fungi</taxon>
        <taxon>Dikarya</taxon>
        <taxon>Ascomycota</taxon>
        <taxon>Pezizomycotina</taxon>
        <taxon>Dothideomycetes</taxon>
        <taxon>Dothideomycetes incertae sedis</taxon>
        <taxon>Acrospermales</taxon>
        <taxon>Acrospermaceae</taxon>
        <taxon>Pseudovirgaria</taxon>
    </lineage>
</organism>
<evidence type="ECO:0000313" key="2">
    <source>
        <dbReference type="Proteomes" id="UP000799437"/>
    </source>
</evidence>
<name>A0A6A6WF77_9PEZI</name>
<reference evidence="1" key="1">
    <citation type="journal article" date="2020" name="Stud. Mycol.">
        <title>101 Dothideomycetes genomes: a test case for predicting lifestyles and emergence of pathogens.</title>
        <authorList>
            <person name="Haridas S."/>
            <person name="Albert R."/>
            <person name="Binder M."/>
            <person name="Bloem J."/>
            <person name="Labutti K."/>
            <person name="Salamov A."/>
            <person name="Andreopoulos B."/>
            <person name="Baker S."/>
            <person name="Barry K."/>
            <person name="Bills G."/>
            <person name="Bluhm B."/>
            <person name="Cannon C."/>
            <person name="Castanera R."/>
            <person name="Culley D."/>
            <person name="Daum C."/>
            <person name="Ezra D."/>
            <person name="Gonzalez J."/>
            <person name="Henrissat B."/>
            <person name="Kuo A."/>
            <person name="Liang C."/>
            <person name="Lipzen A."/>
            <person name="Lutzoni F."/>
            <person name="Magnuson J."/>
            <person name="Mondo S."/>
            <person name="Nolan M."/>
            <person name="Ohm R."/>
            <person name="Pangilinan J."/>
            <person name="Park H.-J."/>
            <person name="Ramirez L."/>
            <person name="Alfaro M."/>
            <person name="Sun H."/>
            <person name="Tritt A."/>
            <person name="Yoshinaga Y."/>
            <person name="Zwiers L.-H."/>
            <person name="Turgeon B."/>
            <person name="Goodwin S."/>
            <person name="Spatafora J."/>
            <person name="Crous P."/>
            <person name="Grigoriev I."/>
        </authorList>
    </citation>
    <scope>NUCLEOTIDE SEQUENCE</scope>
    <source>
        <strain evidence="1">CBS 121739</strain>
    </source>
</reference>
<gene>
    <name evidence="1" type="ORF">EJ05DRAFT_473737</name>
</gene>
<keyword evidence="2" id="KW-1185">Reference proteome</keyword>
<dbReference type="GeneID" id="54484509"/>
<sequence length="404" mass="44724">MAHQSYLPTTLLDLLSNSLVLRNTTPHLPLASTFALSATCKAFRNLLIDTQTPDAFRYVDLSQVKSADIKVDKTSHIYSGYCNWKTLKRDETLTEDEFYGGPLSRVFSKMSGSILLKNVQTLILDGLWVPDDIVRDIICKDRFNVRVLSIRSAKHLDQQKLRQVLNDAVRPVRAKGTPRLRLLYLFGPKDSALRSQAKLAGYQVSRGIRGPQGGAEWKKKSTTALGSSLPEKWYAPTGRMFDKNMGKDWAGTLKACEGIIAFDAVLCRGPGHQPDYISSYAGDCVLAPAVANIALGHSGCVACSSSPEGAAVFGQLPSHCFPLLSPPPRLSTTVHAAQRPHNSGEPAKFIARCEDCLTHRWCEQCNQWWDERCYPVSKLATKDAMGDLKVILDRYLDCLEVVPQ</sequence>
<dbReference type="RefSeq" id="XP_033603646.1">
    <property type="nucleotide sequence ID" value="XM_033743455.1"/>
</dbReference>
<protein>
    <submittedName>
        <fullName evidence="1">Uncharacterized protein</fullName>
    </submittedName>
</protein>
<evidence type="ECO:0000313" key="1">
    <source>
        <dbReference type="EMBL" id="KAF2761195.1"/>
    </source>
</evidence>
<dbReference type="Proteomes" id="UP000799437">
    <property type="component" value="Unassembled WGS sequence"/>
</dbReference>
<dbReference type="EMBL" id="ML996567">
    <property type="protein sequence ID" value="KAF2761195.1"/>
    <property type="molecule type" value="Genomic_DNA"/>
</dbReference>
<dbReference type="OrthoDB" id="5345494at2759"/>
<dbReference type="AlphaFoldDB" id="A0A6A6WF77"/>
<proteinExistence type="predicted"/>
<accession>A0A6A6WF77</accession>